<evidence type="ECO:0000256" key="5">
    <source>
        <dbReference type="ARBA" id="ARBA00023136"/>
    </source>
</evidence>
<reference evidence="8 9" key="1">
    <citation type="journal article" date="2022" name="Gigascience">
        <title>A chromosome-level genome assembly and annotation of the desert horned lizard, Phrynosoma platyrhinos, provides insight into chromosomal rearrangements among reptiles.</title>
        <authorList>
            <person name="Koochekian N."/>
            <person name="Ascanio A."/>
            <person name="Farleigh K."/>
            <person name="Card D.C."/>
            <person name="Schield D.R."/>
            <person name="Castoe T.A."/>
            <person name="Jezkova T."/>
        </authorList>
    </citation>
    <scope>NUCLEOTIDE SEQUENCE [LARGE SCALE GENOMIC DNA]</scope>
    <source>
        <strain evidence="8">NK-2021</strain>
    </source>
</reference>
<proteinExistence type="inferred from homology"/>
<dbReference type="PANTHER" id="PTHR16007">
    <property type="entry name" value="EPIDIDYMAL MEMBRANE PROTEIN E9-RELATED"/>
    <property type="match status" value="1"/>
</dbReference>
<feature type="transmembrane region" description="Helical" evidence="7">
    <location>
        <begin position="215"/>
        <end position="237"/>
    </location>
</feature>
<keyword evidence="5 7" id="KW-0472">Membrane</keyword>
<feature type="transmembrane region" description="Helical" evidence="7">
    <location>
        <begin position="43"/>
        <end position="65"/>
    </location>
</feature>
<evidence type="ECO:0000256" key="6">
    <source>
        <dbReference type="ARBA" id="ARBA00039264"/>
    </source>
</evidence>
<evidence type="ECO:0000256" key="7">
    <source>
        <dbReference type="SAM" id="Phobius"/>
    </source>
</evidence>
<evidence type="ECO:0000256" key="1">
    <source>
        <dbReference type="ARBA" id="ARBA00004141"/>
    </source>
</evidence>
<dbReference type="EMBL" id="JAIPUX010003283">
    <property type="protein sequence ID" value="KAH0623259.1"/>
    <property type="molecule type" value="Genomic_DNA"/>
</dbReference>
<dbReference type="PANTHER" id="PTHR16007:SF59">
    <property type="entry name" value="TRANSMEMBRANE PROTEIN 45B"/>
    <property type="match status" value="1"/>
</dbReference>
<evidence type="ECO:0000313" key="9">
    <source>
        <dbReference type="Proteomes" id="UP000826234"/>
    </source>
</evidence>
<accession>A0ABQ7T0T6</accession>
<keyword evidence="4 7" id="KW-1133">Transmembrane helix</keyword>
<protein>
    <recommendedName>
        <fullName evidence="6">Transmembrane protein 45B</fullName>
    </recommendedName>
</protein>
<keyword evidence="9" id="KW-1185">Reference proteome</keyword>
<comment type="caution">
    <text evidence="8">The sequence shown here is derived from an EMBL/GenBank/DDBJ whole genome shotgun (WGS) entry which is preliminary data.</text>
</comment>
<name>A0ABQ7T0T6_PHRPL</name>
<dbReference type="InterPro" id="IPR042127">
    <property type="entry name" value="TMEM45"/>
</dbReference>
<comment type="subcellular location">
    <subcellularLocation>
        <location evidence="1">Membrane</location>
        <topology evidence="1">Multi-pass membrane protein</topology>
    </subcellularLocation>
</comment>
<comment type="similarity">
    <text evidence="2">Belongs to the TMEM45 family.</text>
</comment>
<dbReference type="Pfam" id="PF04819">
    <property type="entry name" value="DUF716"/>
    <property type="match status" value="1"/>
</dbReference>
<evidence type="ECO:0000256" key="3">
    <source>
        <dbReference type="ARBA" id="ARBA00022692"/>
    </source>
</evidence>
<evidence type="ECO:0000256" key="2">
    <source>
        <dbReference type="ARBA" id="ARBA00006948"/>
    </source>
</evidence>
<evidence type="ECO:0000256" key="4">
    <source>
        <dbReference type="ARBA" id="ARBA00022989"/>
    </source>
</evidence>
<feature type="transmembrane region" description="Helical" evidence="7">
    <location>
        <begin position="141"/>
        <end position="159"/>
    </location>
</feature>
<sequence length="272" mass="31721">MGSFLGHILSGCLFLLLGLLWAVKHPLRFLGQKSKYSLQIEKLIHWVEFLEWGSMAFFCSLGGILEQYLFRGPKFHLYNEDSHKWIFLPIWQHFTMHILFAIAGVLGILTRCKFQIPVGLDYFLFSLALFNEGRVSALDQYIHYIMLIPILSGAVCSLFEVRFRNNPILELFRTSMFITQGTWLWQIAFVLYPRWGAPSWDHNDPESYMFMVMCYSWHYEAVILFLAITYGMVYWLLRTLQGGFGGPAMDIQKFNQEDTKTYTALLDGSDEE</sequence>
<feature type="transmembrane region" description="Helical" evidence="7">
    <location>
        <begin position="171"/>
        <end position="195"/>
    </location>
</feature>
<organism evidence="8 9">
    <name type="scientific">Phrynosoma platyrhinos</name>
    <name type="common">Desert horned lizard</name>
    <dbReference type="NCBI Taxonomy" id="52577"/>
    <lineage>
        <taxon>Eukaryota</taxon>
        <taxon>Metazoa</taxon>
        <taxon>Chordata</taxon>
        <taxon>Craniata</taxon>
        <taxon>Vertebrata</taxon>
        <taxon>Euteleostomi</taxon>
        <taxon>Lepidosauria</taxon>
        <taxon>Squamata</taxon>
        <taxon>Bifurcata</taxon>
        <taxon>Unidentata</taxon>
        <taxon>Episquamata</taxon>
        <taxon>Toxicofera</taxon>
        <taxon>Iguania</taxon>
        <taxon>Phrynosomatidae</taxon>
        <taxon>Phrynosomatinae</taxon>
        <taxon>Phrynosoma</taxon>
    </lineage>
</organism>
<dbReference type="Proteomes" id="UP000826234">
    <property type="component" value="Unassembled WGS sequence"/>
</dbReference>
<feature type="transmembrane region" description="Helical" evidence="7">
    <location>
        <begin position="85"/>
        <end position="109"/>
    </location>
</feature>
<feature type="transmembrane region" description="Helical" evidence="7">
    <location>
        <begin position="6"/>
        <end position="23"/>
    </location>
</feature>
<evidence type="ECO:0000313" key="8">
    <source>
        <dbReference type="EMBL" id="KAH0623259.1"/>
    </source>
</evidence>
<feature type="transmembrane region" description="Helical" evidence="7">
    <location>
        <begin position="116"/>
        <end position="135"/>
    </location>
</feature>
<keyword evidence="3 7" id="KW-0812">Transmembrane</keyword>
<dbReference type="InterPro" id="IPR006904">
    <property type="entry name" value="DUF716"/>
</dbReference>
<gene>
    <name evidence="8" type="ORF">JD844_031365</name>
</gene>